<evidence type="ECO:0000313" key="2">
    <source>
        <dbReference type="EMBL" id="GLR14135.1"/>
    </source>
</evidence>
<feature type="chain" id="PRO_5046576470" description="SH3 domain-containing protein" evidence="1">
    <location>
        <begin position="18"/>
        <end position="166"/>
    </location>
</feature>
<sequence>MKLAITILLLAAGFAQAAEMGTVLRAAELKQKPFADAAKVSDVAAKAAVEIVQRQGAWIQIKADGQVGWVKMLNVRTGNSQAKPGSGGGGLGSLVSVFQTGSSSKTQTTGVKGISKDGLKEAQPDMEQLAKLNGMQVTAEDAKRFARAGKLEDVKVDYLPKSADSK</sequence>
<evidence type="ECO:0008006" key="4">
    <source>
        <dbReference type="Google" id="ProtNLM"/>
    </source>
</evidence>
<organism evidence="2 3">
    <name type="scientific">Chitinimonas prasina</name>
    <dbReference type="NCBI Taxonomy" id="1434937"/>
    <lineage>
        <taxon>Bacteria</taxon>
        <taxon>Pseudomonadati</taxon>
        <taxon>Pseudomonadota</taxon>
        <taxon>Betaproteobacteria</taxon>
        <taxon>Neisseriales</taxon>
        <taxon>Chitinibacteraceae</taxon>
        <taxon>Chitinimonas</taxon>
    </lineage>
</organism>
<gene>
    <name evidence="2" type="ORF">GCM10007907_29250</name>
</gene>
<feature type="signal peptide" evidence="1">
    <location>
        <begin position="1"/>
        <end position="17"/>
    </location>
</feature>
<name>A0ABQ5YGK7_9NEIS</name>
<protein>
    <recommendedName>
        <fullName evidence="4">SH3 domain-containing protein</fullName>
    </recommendedName>
</protein>
<dbReference type="RefSeq" id="WP_284197215.1">
    <property type="nucleotide sequence ID" value="NZ_BSOG01000003.1"/>
</dbReference>
<keyword evidence="3" id="KW-1185">Reference proteome</keyword>
<dbReference type="Gene3D" id="2.30.30.40">
    <property type="entry name" value="SH3 Domains"/>
    <property type="match status" value="1"/>
</dbReference>
<dbReference type="Proteomes" id="UP001156706">
    <property type="component" value="Unassembled WGS sequence"/>
</dbReference>
<keyword evidence="1" id="KW-0732">Signal</keyword>
<comment type="caution">
    <text evidence="2">The sequence shown here is derived from an EMBL/GenBank/DDBJ whole genome shotgun (WGS) entry which is preliminary data.</text>
</comment>
<proteinExistence type="predicted"/>
<reference evidence="3" key="1">
    <citation type="journal article" date="2019" name="Int. J. Syst. Evol. Microbiol.">
        <title>The Global Catalogue of Microorganisms (GCM) 10K type strain sequencing project: providing services to taxonomists for standard genome sequencing and annotation.</title>
        <authorList>
            <consortium name="The Broad Institute Genomics Platform"/>
            <consortium name="The Broad Institute Genome Sequencing Center for Infectious Disease"/>
            <person name="Wu L."/>
            <person name="Ma J."/>
        </authorList>
    </citation>
    <scope>NUCLEOTIDE SEQUENCE [LARGE SCALE GENOMIC DNA]</scope>
    <source>
        <strain evidence="3">NBRC 110044</strain>
    </source>
</reference>
<dbReference type="InterPro" id="IPR010466">
    <property type="entry name" value="DUF1058"/>
</dbReference>
<evidence type="ECO:0000256" key="1">
    <source>
        <dbReference type="SAM" id="SignalP"/>
    </source>
</evidence>
<evidence type="ECO:0000313" key="3">
    <source>
        <dbReference type="Proteomes" id="UP001156706"/>
    </source>
</evidence>
<dbReference type="EMBL" id="BSOG01000003">
    <property type="protein sequence ID" value="GLR14135.1"/>
    <property type="molecule type" value="Genomic_DNA"/>
</dbReference>
<dbReference type="Pfam" id="PF06347">
    <property type="entry name" value="SH3_4"/>
    <property type="match status" value="1"/>
</dbReference>
<accession>A0ABQ5YGK7</accession>